<dbReference type="RefSeq" id="WP_089706254.1">
    <property type="nucleotide sequence ID" value="NZ_FNII01000008.1"/>
</dbReference>
<dbReference type="Pfam" id="PF07681">
    <property type="entry name" value="DoxX"/>
    <property type="match status" value="1"/>
</dbReference>
<keyword evidence="3 5" id="KW-1133">Transmembrane helix</keyword>
<evidence type="ECO:0000256" key="5">
    <source>
        <dbReference type="SAM" id="Phobius"/>
    </source>
</evidence>
<accession>A0A1H0E5C8</accession>
<keyword evidence="2 5" id="KW-0812">Transmembrane</keyword>
<name>A0A1H0E5C8_9GAMM</name>
<dbReference type="AlphaFoldDB" id="A0A1H0E5C8"/>
<evidence type="ECO:0000313" key="7">
    <source>
        <dbReference type="Proteomes" id="UP000199677"/>
    </source>
</evidence>
<reference evidence="7" key="1">
    <citation type="submission" date="2016-10" db="EMBL/GenBank/DDBJ databases">
        <authorList>
            <person name="Varghese N."/>
            <person name="Submissions S."/>
        </authorList>
    </citation>
    <scope>NUCLEOTIDE SEQUENCE [LARGE SCALE GENOMIC DNA]</scope>
    <source>
        <strain evidence="7">CGMCC 1.6494</strain>
    </source>
</reference>
<proteinExistence type="predicted"/>
<protein>
    <submittedName>
        <fullName evidence="6">DoxX protein</fullName>
    </submittedName>
</protein>
<evidence type="ECO:0000256" key="2">
    <source>
        <dbReference type="ARBA" id="ARBA00022692"/>
    </source>
</evidence>
<evidence type="ECO:0000256" key="1">
    <source>
        <dbReference type="ARBA" id="ARBA00004141"/>
    </source>
</evidence>
<dbReference type="InterPro" id="IPR032808">
    <property type="entry name" value="DoxX"/>
</dbReference>
<organism evidence="6 7">
    <name type="scientific">Vreelandella arcis</name>
    <dbReference type="NCBI Taxonomy" id="416873"/>
    <lineage>
        <taxon>Bacteria</taxon>
        <taxon>Pseudomonadati</taxon>
        <taxon>Pseudomonadota</taxon>
        <taxon>Gammaproteobacteria</taxon>
        <taxon>Oceanospirillales</taxon>
        <taxon>Halomonadaceae</taxon>
        <taxon>Vreelandella</taxon>
    </lineage>
</organism>
<feature type="transmembrane region" description="Helical" evidence="5">
    <location>
        <begin position="48"/>
        <end position="65"/>
    </location>
</feature>
<gene>
    <name evidence="6" type="ORF">SAMN04487951_10822</name>
</gene>
<keyword evidence="4 5" id="KW-0472">Membrane</keyword>
<evidence type="ECO:0000313" key="6">
    <source>
        <dbReference type="EMBL" id="SDN77503.1"/>
    </source>
</evidence>
<evidence type="ECO:0000256" key="4">
    <source>
        <dbReference type="ARBA" id="ARBA00023136"/>
    </source>
</evidence>
<evidence type="ECO:0000256" key="3">
    <source>
        <dbReference type="ARBA" id="ARBA00022989"/>
    </source>
</evidence>
<dbReference type="EMBL" id="FNII01000008">
    <property type="protein sequence ID" value="SDN77503.1"/>
    <property type="molecule type" value="Genomic_DNA"/>
</dbReference>
<feature type="transmembrane region" description="Helical" evidence="5">
    <location>
        <begin position="104"/>
        <end position="122"/>
    </location>
</feature>
<sequence>MKALTLLFLRISLSGLMLFWGANKLLNTEGSAAISEKYYLSFMSAEALLYLFGAVQIVIGLLVLVGLMRRWVLPLQVAINGASLVAVFPSIIDPLGWYLEGTNLLFYPSLIIFAASLLLIAFQREDRWALDAMHHDNRRTVQAG</sequence>
<feature type="transmembrane region" description="Helical" evidence="5">
    <location>
        <begin position="72"/>
        <end position="92"/>
    </location>
</feature>
<comment type="subcellular location">
    <subcellularLocation>
        <location evidence="1">Membrane</location>
        <topology evidence="1">Multi-pass membrane protein</topology>
    </subcellularLocation>
</comment>
<dbReference type="GO" id="GO:0016020">
    <property type="term" value="C:membrane"/>
    <property type="evidence" value="ECO:0007669"/>
    <property type="project" value="UniProtKB-SubCell"/>
</dbReference>
<dbReference type="OrthoDB" id="6169640at2"/>
<dbReference type="Proteomes" id="UP000199677">
    <property type="component" value="Unassembled WGS sequence"/>
</dbReference>
<keyword evidence="7" id="KW-1185">Reference proteome</keyword>
<dbReference type="STRING" id="416873.SAMN04487951_10822"/>